<evidence type="ECO:0000313" key="2">
    <source>
        <dbReference type="EMBL" id="CAB4169760.1"/>
    </source>
</evidence>
<accession>A0A6J5PCW7</accession>
<keyword evidence="2" id="KW-0176">Collagen</keyword>
<protein>
    <submittedName>
        <fullName evidence="2">Collagen triple helix repeat</fullName>
    </submittedName>
</protein>
<dbReference type="GO" id="GO:0030020">
    <property type="term" value="F:extracellular matrix structural constituent conferring tensile strength"/>
    <property type="evidence" value="ECO:0007669"/>
    <property type="project" value="TreeGrafter"/>
</dbReference>
<name>A0A6J5PCW7_9CAUD</name>
<gene>
    <name evidence="2" type="ORF">UFOVP907_11</name>
</gene>
<dbReference type="GO" id="GO:0030198">
    <property type="term" value="P:extracellular matrix organization"/>
    <property type="evidence" value="ECO:0007669"/>
    <property type="project" value="TreeGrafter"/>
</dbReference>
<dbReference type="Pfam" id="PF01391">
    <property type="entry name" value="Collagen"/>
    <property type="match status" value="1"/>
</dbReference>
<dbReference type="EMBL" id="LR796857">
    <property type="protein sequence ID" value="CAB4169760.1"/>
    <property type="molecule type" value="Genomic_DNA"/>
</dbReference>
<feature type="compositionally biased region" description="Polar residues" evidence="1">
    <location>
        <begin position="171"/>
        <end position="180"/>
    </location>
</feature>
<organism evidence="2">
    <name type="scientific">uncultured Caudovirales phage</name>
    <dbReference type="NCBI Taxonomy" id="2100421"/>
    <lineage>
        <taxon>Viruses</taxon>
        <taxon>Duplodnaviria</taxon>
        <taxon>Heunggongvirae</taxon>
        <taxon>Uroviricota</taxon>
        <taxon>Caudoviricetes</taxon>
        <taxon>Peduoviridae</taxon>
        <taxon>Maltschvirus</taxon>
        <taxon>Maltschvirus maltsch</taxon>
    </lineage>
</organism>
<dbReference type="PANTHER" id="PTHR24023:SF1082">
    <property type="entry name" value="COLLAGEN TRIPLE HELIX REPEAT"/>
    <property type="match status" value="1"/>
</dbReference>
<proteinExistence type="predicted"/>
<feature type="region of interest" description="Disordered" evidence="1">
    <location>
        <begin position="171"/>
        <end position="208"/>
    </location>
</feature>
<feature type="region of interest" description="Disordered" evidence="1">
    <location>
        <begin position="128"/>
        <end position="150"/>
    </location>
</feature>
<dbReference type="InterPro" id="IPR050149">
    <property type="entry name" value="Collagen_superfamily"/>
</dbReference>
<dbReference type="PANTHER" id="PTHR24023">
    <property type="entry name" value="COLLAGEN ALPHA"/>
    <property type="match status" value="1"/>
</dbReference>
<dbReference type="GO" id="GO:0005615">
    <property type="term" value="C:extracellular space"/>
    <property type="evidence" value="ECO:0007669"/>
    <property type="project" value="TreeGrafter"/>
</dbReference>
<evidence type="ECO:0000256" key="1">
    <source>
        <dbReference type="SAM" id="MobiDB-lite"/>
    </source>
</evidence>
<reference evidence="2" key="1">
    <citation type="submission" date="2020-05" db="EMBL/GenBank/DDBJ databases">
        <authorList>
            <person name="Chiriac C."/>
            <person name="Salcher M."/>
            <person name="Ghai R."/>
            <person name="Kavagutti S V."/>
        </authorList>
    </citation>
    <scope>NUCLEOTIDE SEQUENCE</scope>
</reference>
<dbReference type="GO" id="GO:0031012">
    <property type="term" value="C:extracellular matrix"/>
    <property type="evidence" value="ECO:0007669"/>
    <property type="project" value="TreeGrafter"/>
</dbReference>
<sequence length="341" mass="34767">MAKSSTPIPQDKIGESFVWRDWFQRLSDKVFGSISSQDANNVVITGGSIDGTTIGATTPSTGKFTDLYAATLAVDTGTDGQVLIGRTSDHHFVPALLTAGTNVSISTGPSSVTITASSFPGFAGLDGIDGEEGQSIPGPRGLTGSQGPQGAATYLEADYQEAEMFLIPGSQGVTGNTGPQGATGFDGDQGEEGPRGPQGLTGAQGPAGPVVYLEAPEADEPMFTGGPTVPVNGSLTWSVPVTKTADFTLGVFETYVINNKAAATCTVTLPSASGYPGRPVSFINYKAFTLVSASSNVVPIAGGSAGTAILAASVGDTTTLISDGTNWIQVKYEPNNCLLLE</sequence>
<dbReference type="InterPro" id="IPR008160">
    <property type="entry name" value="Collagen"/>
</dbReference>